<dbReference type="InterPro" id="IPR032636">
    <property type="entry name" value="Pilus_assem_E-set-like_dom"/>
</dbReference>
<evidence type="ECO:0000313" key="5">
    <source>
        <dbReference type="Proteomes" id="UP000031668"/>
    </source>
</evidence>
<sequence>MFSEALSQGMSVPMYIRYKEEVRGTDNKKIADVMLSLDDEGIIIRDVSMSEMKNKTELSAETKILISSLKNEHFSDNFSIKVSKNAEISLNVKSFNIELVVSKEALTAAIIPRSELLGDSTSAGLSSILNYDIGSYYNTTGSRSYIALDEITSLKENHININGAIYGAGTDDVNGNLYRAMFERDFNGHRFAIGMIDTWNLQSIASLNTLNSSRIYGVSYGNKASTKIENNSLSLTPITVFLPAAGEVHILRDGRLLSIQEFEMGSYEIDTKKLPYGVYDVTVEVVTNGRLISSRNARINKAFSRKSGSVNEFAWQLFGGAMEYSRAHYNKRYYYSDGKVKTWLTGLSSAISFPLLSGLALKSSAYGFDQNIVNETDLSLTMNEYVNISTQTMLANDSSWRNISTLNLSDRLGYGSIWVNREKSKIGEHLPTTESDNYSYGGTFNFNKIVNHAGSFTVSMTDNKYTDNKYTNFDYSTTLFANKYGTLSIRAGIQRYYYKSSSTYSNGSQDKYIAFDLSLPLASWLGFSVSNERGNTLANISARKHFTDSVITSSSASLSKNIGGGTAKSDYSGSGSLSYDTKYNGGTVSLTNNSRNQKNVSLSSHGSIAWSGRDFGLSKDKQKSGIIVDTGIKNGGSVAAKVNGRSYKMDGKSNFIALPPYAKYSIEIMNDKLSEDSFDIASGRNQSVTLYPGNINVIKPEIKKMVTVFGVMKLEGGHIAMNMDIHNHIGKAKTNDKGEFSMDIDRSFPVITMINSSGGLCEVDLNLDNARGAIWLGEVQCGTSQQFAAVR</sequence>
<feature type="domain" description="Pilus assembly protein C-terminal" evidence="2">
    <location>
        <begin position="690"/>
        <end position="781"/>
    </location>
</feature>
<organism evidence="4 5">
    <name type="scientific">Thelohanellus kitauei</name>
    <name type="common">Myxosporean</name>
    <dbReference type="NCBI Taxonomy" id="669202"/>
    <lineage>
        <taxon>Eukaryota</taxon>
        <taxon>Metazoa</taxon>
        <taxon>Cnidaria</taxon>
        <taxon>Myxozoa</taxon>
        <taxon>Myxosporea</taxon>
        <taxon>Bivalvulida</taxon>
        <taxon>Platysporina</taxon>
        <taxon>Myxobolidae</taxon>
        <taxon>Thelohanellus</taxon>
    </lineage>
</organism>
<protein>
    <submittedName>
        <fullName evidence="4">Putative outer membrane usher protein EcpC</fullName>
    </submittedName>
</protein>
<accession>A0A0C2IRX7</accession>
<gene>
    <name evidence="4" type="ORF">RF11_03736</name>
</gene>
<dbReference type="Pfam" id="PF15976">
    <property type="entry name" value="CooC_C"/>
    <property type="match status" value="1"/>
</dbReference>
<name>A0A0C2IRX7_THEKT</name>
<feature type="domain" description="Pilus assembly protein E-set like" evidence="3">
    <location>
        <begin position="234"/>
        <end position="301"/>
    </location>
</feature>
<proteinExistence type="predicted"/>
<evidence type="ECO:0000256" key="1">
    <source>
        <dbReference type="ARBA" id="ARBA00022729"/>
    </source>
</evidence>
<comment type="caution">
    <text evidence="4">The sequence shown here is derived from an EMBL/GenBank/DDBJ whole genome shotgun (WGS) entry which is preliminary data.</text>
</comment>
<dbReference type="AlphaFoldDB" id="A0A0C2IRX7"/>
<evidence type="ECO:0000259" key="2">
    <source>
        <dbReference type="Pfam" id="PF15976"/>
    </source>
</evidence>
<keyword evidence="5" id="KW-1185">Reference proteome</keyword>
<evidence type="ECO:0000313" key="4">
    <source>
        <dbReference type="EMBL" id="KII68164.1"/>
    </source>
</evidence>
<dbReference type="Proteomes" id="UP000031668">
    <property type="component" value="Unassembled WGS sequence"/>
</dbReference>
<keyword evidence="1" id="KW-0732">Signal</keyword>
<reference evidence="4 5" key="1">
    <citation type="journal article" date="2014" name="Genome Biol. Evol.">
        <title>The genome of the myxosporean Thelohanellus kitauei shows adaptations to nutrient acquisition within its fish host.</title>
        <authorList>
            <person name="Yang Y."/>
            <person name="Xiong J."/>
            <person name="Zhou Z."/>
            <person name="Huo F."/>
            <person name="Miao W."/>
            <person name="Ran C."/>
            <person name="Liu Y."/>
            <person name="Zhang J."/>
            <person name="Feng J."/>
            <person name="Wang M."/>
            <person name="Wang M."/>
            <person name="Wang L."/>
            <person name="Yao B."/>
        </authorList>
    </citation>
    <scope>NUCLEOTIDE SEQUENCE [LARGE SCALE GENOMIC DNA]</scope>
    <source>
        <strain evidence="4">Wuqing</strain>
    </source>
</reference>
<dbReference type="EMBL" id="JWZT01002922">
    <property type="protein sequence ID" value="KII68164.1"/>
    <property type="molecule type" value="Genomic_DNA"/>
</dbReference>
<dbReference type="InterPro" id="IPR031917">
    <property type="entry name" value="Pilus_assem_C"/>
</dbReference>
<evidence type="ECO:0000259" key="3">
    <source>
        <dbReference type="Pfam" id="PF16967"/>
    </source>
</evidence>
<dbReference type="Pfam" id="PF16967">
    <property type="entry name" value="TcfC"/>
    <property type="match status" value="1"/>
</dbReference>